<keyword evidence="10 15" id="KW-0408">Iron</keyword>
<reference evidence="19 20" key="1">
    <citation type="submission" date="2020-08" db="EMBL/GenBank/DDBJ databases">
        <title>Genomic Encyclopedia of Type Strains, Phase IV (KMG-IV): sequencing the most valuable type-strain genomes for metagenomic binning, comparative biology and taxonomic classification.</title>
        <authorList>
            <person name="Goeker M."/>
        </authorList>
    </citation>
    <scope>NUCLEOTIDE SEQUENCE [LARGE SCALE GENOMIC DNA]</scope>
    <source>
        <strain evidence="19 20">DSM 22368</strain>
    </source>
</reference>
<dbReference type="SFLD" id="SFLDS00029">
    <property type="entry name" value="Radical_SAM"/>
    <property type="match status" value="1"/>
</dbReference>
<feature type="binding site" evidence="16">
    <location>
        <begin position="114"/>
        <end position="115"/>
    </location>
    <ligand>
        <name>S-adenosyl-L-methionine</name>
        <dbReference type="ChEBI" id="CHEBI:59789"/>
        <label>2</label>
    </ligand>
</feature>
<evidence type="ECO:0000256" key="5">
    <source>
        <dbReference type="ARBA" id="ARBA00022485"/>
    </source>
</evidence>
<evidence type="ECO:0000256" key="11">
    <source>
        <dbReference type="ARBA" id="ARBA00023014"/>
    </source>
</evidence>
<feature type="binding site" evidence="16">
    <location>
        <position position="146"/>
    </location>
    <ligand>
        <name>S-adenosyl-L-methionine</name>
        <dbReference type="ChEBI" id="CHEBI:59789"/>
        <label>1</label>
    </ligand>
</feature>
<feature type="binding site" evidence="16">
    <location>
        <position position="56"/>
    </location>
    <ligand>
        <name>S-adenosyl-L-methionine</name>
        <dbReference type="ChEBI" id="CHEBI:59789"/>
        <label>1</label>
    </ligand>
</feature>
<keyword evidence="9 15" id="KW-0560">Oxidoreductase</keyword>
<evidence type="ECO:0000313" key="20">
    <source>
        <dbReference type="Proteomes" id="UP000528457"/>
    </source>
</evidence>
<dbReference type="AlphaFoldDB" id="A0A7X0JV06"/>
<comment type="similarity">
    <text evidence="3 15">Belongs to the anaerobic coproporphyrinogen-III oxidase family.</text>
</comment>
<dbReference type="GO" id="GO:0051989">
    <property type="term" value="F:coproporphyrinogen dehydrogenase activity"/>
    <property type="evidence" value="ECO:0007669"/>
    <property type="project" value="UniProtKB-EC"/>
</dbReference>
<comment type="cofactor">
    <cofactor evidence="15 17">
        <name>[4Fe-4S] cluster</name>
        <dbReference type="ChEBI" id="CHEBI:49883"/>
    </cofactor>
    <text evidence="15 17">Binds 1 [4Fe-4S] cluster. The cluster is coordinated with 3 cysteines and an exchangeable S-adenosyl-L-methionine.</text>
</comment>
<dbReference type="InterPro" id="IPR007197">
    <property type="entry name" value="rSAM"/>
</dbReference>
<name>A0A7X0JV06_9GAMM</name>
<evidence type="ECO:0000256" key="9">
    <source>
        <dbReference type="ARBA" id="ARBA00023002"/>
    </source>
</evidence>
<accession>A0A7X0JV06</accession>
<evidence type="ECO:0000256" key="13">
    <source>
        <dbReference type="ARBA" id="ARBA00024295"/>
    </source>
</evidence>
<comment type="pathway">
    <text evidence="2 15">Porphyrin-containing compound metabolism; protoporphyrin-IX biosynthesis; protoporphyrinogen-IX from coproporphyrinogen-III (AdoMet route): step 1/1.</text>
</comment>
<dbReference type="Pfam" id="PF06969">
    <property type="entry name" value="HemN_C"/>
    <property type="match status" value="1"/>
</dbReference>
<dbReference type="InterPro" id="IPR004558">
    <property type="entry name" value="Coprogen_oxidase_HemN"/>
</dbReference>
<dbReference type="RefSeq" id="WP_166845232.1">
    <property type="nucleotide sequence ID" value="NZ_JAAONY010000002.1"/>
</dbReference>
<feature type="binding site" evidence="16">
    <location>
        <begin position="68"/>
        <end position="70"/>
    </location>
    <ligand>
        <name>S-adenosyl-L-methionine</name>
        <dbReference type="ChEBI" id="CHEBI:59789"/>
        <label>2</label>
    </ligand>
</feature>
<dbReference type="PIRSF" id="PIRSF000167">
    <property type="entry name" value="HemN"/>
    <property type="match status" value="1"/>
</dbReference>
<evidence type="ECO:0000256" key="17">
    <source>
        <dbReference type="PIRSR" id="PIRSR000167-2"/>
    </source>
</evidence>
<dbReference type="GO" id="GO:0004109">
    <property type="term" value="F:coproporphyrinogen oxidase activity"/>
    <property type="evidence" value="ECO:0007669"/>
    <property type="project" value="InterPro"/>
</dbReference>
<dbReference type="NCBIfam" id="TIGR00538">
    <property type="entry name" value="hemN"/>
    <property type="match status" value="1"/>
</dbReference>
<evidence type="ECO:0000256" key="16">
    <source>
        <dbReference type="PIRSR" id="PIRSR000167-1"/>
    </source>
</evidence>
<keyword evidence="11 15" id="KW-0411">Iron-sulfur</keyword>
<comment type="subunit">
    <text evidence="4">Monomer.</text>
</comment>
<evidence type="ECO:0000256" key="1">
    <source>
        <dbReference type="ARBA" id="ARBA00004496"/>
    </source>
</evidence>
<dbReference type="PANTHER" id="PTHR13932">
    <property type="entry name" value="COPROPORPHYRINIGEN III OXIDASE"/>
    <property type="match status" value="1"/>
</dbReference>
<comment type="caution">
    <text evidence="19">The sequence shown here is derived from an EMBL/GenBank/DDBJ whole genome shotgun (WGS) entry which is preliminary data.</text>
</comment>
<gene>
    <name evidence="19" type="ORF">HNR48_003062</name>
</gene>
<dbReference type="InterPro" id="IPR006638">
    <property type="entry name" value="Elp3/MiaA/NifB-like_rSAM"/>
</dbReference>
<feature type="binding site" evidence="17">
    <location>
        <position position="69"/>
    </location>
    <ligand>
        <name>[4Fe-4S] cluster</name>
        <dbReference type="ChEBI" id="CHEBI:49883"/>
        <note>4Fe-4S-S-AdoMet</note>
    </ligand>
</feature>
<evidence type="ECO:0000256" key="12">
    <source>
        <dbReference type="ARBA" id="ARBA00023244"/>
    </source>
</evidence>
<dbReference type="SMART" id="SM00729">
    <property type="entry name" value="Elp3"/>
    <property type="match status" value="1"/>
</dbReference>
<keyword evidence="20" id="KW-1185">Reference proteome</keyword>
<dbReference type="GO" id="GO:0046872">
    <property type="term" value="F:metal ion binding"/>
    <property type="evidence" value="ECO:0007669"/>
    <property type="project" value="UniProtKB-KW"/>
</dbReference>
<dbReference type="GO" id="GO:0005737">
    <property type="term" value="C:cytoplasm"/>
    <property type="evidence" value="ECO:0007669"/>
    <property type="project" value="UniProtKB-SubCell"/>
</dbReference>
<feature type="binding site" evidence="16">
    <location>
        <position position="113"/>
    </location>
    <ligand>
        <name>S-adenosyl-L-methionine</name>
        <dbReference type="ChEBI" id="CHEBI:59789"/>
        <label>1</label>
    </ligand>
</feature>
<comment type="function">
    <text evidence="13">Involved in the heme biosynthesis. Catalyzes the anaerobic oxidative decarboxylation of propionate groups of rings A and B of coproporphyrinogen III to yield the vinyl groups in protoporphyrinogen IX.</text>
</comment>
<protein>
    <recommendedName>
        <fullName evidence="15">Coproporphyrinogen-III oxidase</fullName>
        <ecNumber evidence="15">1.3.98.3</ecNumber>
    </recommendedName>
</protein>
<evidence type="ECO:0000256" key="3">
    <source>
        <dbReference type="ARBA" id="ARBA00005493"/>
    </source>
</evidence>
<feature type="binding site" evidence="16">
    <location>
        <position position="244"/>
    </location>
    <ligand>
        <name>S-adenosyl-L-methionine</name>
        <dbReference type="ChEBI" id="CHEBI:59789"/>
        <label>2</label>
    </ligand>
</feature>
<keyword evidence="5 15" id="KW-0004">4Fe-4S</keyword>
<dbReference type="FunFam" id="3.80.30.20:FF:000012">
    <property type="entry name" value="Coproporphyrinogen-III oxidase"/>
    <property type="match status" value="1"/>
</dbReference>
<evidence type="ECO:0000259" key="18">
    <source>
        <dbReference type="PROSITE" id="PS51918"/>
    </source>
</evidence>
<dbReference type="Gene3D" id="1.10.10.920">
    <property type="match status" value="1"/>
</dbReference>
<dbReference type="FunFam" id="1.10.10.920:FF:000001">
    <property type="entry name" value="Coproporphyrinogen-III oxidase"/>
    <property type="match status" value="1"/>
</dbReference>
<evidence type="ECO:0000256" key="8">
    <source>
        <dbReference type="ARBA" id="ARBA00022723"/>
    </source>
</evidence>
<feature type="domain" description="Radical SAM core" evidence="18">
    <location>
        <begin position="47"/>
        <end position="278"/>
    </location>
</feature>
<dbReference type="GO" id="GO:0006782">
    <property type="term" value="P:protoporphyrinogen IX biosynthetic process"/>
    <property type="evidence" value="ECO:0007669"/>
    <property type="project" value="UniProtKB-UniPathway"/>
</dbReference>
<dbReference type="InterPro" id="IPR010723">
    <property type="entry name" value="HemN_C"/>
</dbReference>
<evidence type="ECO:0000256" key="7">
    <source>
        <dbReference type="ARBA" id="ARBA00022691"/>
    </source>
</evidence>
<dbReference type="FunCoup" id="A0A7X0JV06">
    <property type="interactions" value="283"/>
</dbReference>
<organism evidence="19 20">
    <name type="scientific">Pseudoteredinibacter isoporae</name>
    <dbReference type="NCBI Taxonomy" id="570281"/>
    <lineage>
        <taxon>Bacteria</taxon>
        <taxon>Pseudomonadati</taxon>
        <taxon>Pseudomonadota</taxon>
        <taxon>Gammaproteobacteria</taxon>
        <taxon>Cellvibrionales</taxon>
        <taxon>Cellvibrionaceae</taxon>
        <taxon>Pseudoteredinibacter</taxon>
    </lineage>
</organism>
<feature type="binding site" evidence="16">
    <location>
        <position position="330"/>
    </location>
    <ligand>
        <name>S-adenosyl-L-methionine</name>
        <dbReference type="ChEBI" id="CHEBI:59789"/>
        <label>1</label>
    </ligand>
</feature>
<dbReference type="InParanoid" id="A0A7X0JV06"/>
<evidence type="ECO:0000256" key="14">
    <source>
        <dbReference type="ARBA" id="ARBA00048321"/>
    </source>
</evidence>
<keyword evidence="6 15" id="KW-0963">Cytoplasm</keyword>
<dbReference type="InterPro" id="IPR034505">
    <property type="entry name" value="Coproporphyrinogen-III_oxidase"/>
</dbReference>
<evidence type="ECO:0000256" key="4">
    <source>
        <dbReference type="ARBA" id="ARBA00011245"/>
    </source>
</evidence>
<dbReference type="SFLD" id="SFLDG01065">
    <property type="entry name" value="anaerobic_coproporphyrinogen-I"/>
    <property type="match status" value="1"/>
</dbReference>
<dbReference type="EC" id="1.3.98.3" evidence="15"/>
<dbReference type="CDD" id="cd01335">
    <property type="entry name" value="Radical_SAM"/>
    <property type="match status" value="1"/>
</dbReference>
<dbReference type="PROSITE" id="PS51918">
    <property type="entry name" value="RADICAL_SAM"/>
    <property type="match status" value="1"/>
</dbReference>
<dbReference type="Gene3D" id="3.80.30.20">
    <property type="entry name" value="tm_1862 like domain"/>
    <property type="match status" value="1"/>
</dbReference>
<dbReference type="InterPro" id="IPR023404">
    <property type="entry name" value="rSAM_horseshoe"/>
</dbReference>
<feature type="binding site" evidence="16">
    <location>
        <position position="210"/>
    </location>
    <ligand>
        <name>S-adenosyl-L-methionine</name>
        <dbReference type="ChEBI" id="CHEBI:59789"/>
        <label>2</label>
    </ligand>
</feature>
<evidence type="ECO:0000313" key="19">
    <source>
        <dbReference type="EMBL" id="MBB6522777.1"/>
    </source>
</evidence>
<dbReference type="InterPro" id="IPR058240">
    <property type="entry name" value="rSAM_sf"/>
</dbReference>
<evidence type="ECO:0000256" key="15">
    <source>
        <dbReference type="PIRNR" id="PIRNR000167"/>
    </source>
</evidence>
<evidence type="ECO:0000256" key="10">
    <source>
        <dbReference type="ARBA" id="ARBA00023004"/>
    </source>
</evidence>
<dbReference type="SUPFAM" id="SSF102114">
    <property type="entry name" value="Radical SAM enzymes"/>
    <property type="match status" value="1"/>
</dbReference>
<keyword evidence="8 15" id="KW-0479">Metal-binding</keyword>
<comment type="subcellular location">
    <subcellularLocation>
        <location evidence="1 15">Cytoplasm</location>
    </subcellularLocation>
</comment>
<dbReference type="GO" id="GO:0051539">
    <property type="term" value="F:4 iron, 4 sulfur cluster binding"/>
    <property type="evidence" value="ECO:0007669"/>
    <property type="project" value="UniProtKB-KW"/>
</dbReference>
<feature type="binding site" evidence="17">
    <location>
        <position position="66"/>
    </location>
    <ligand>
        <name>[4Fe-4S] cluster</name>
        <dbReference type="ChEBI" id="CHEBI:49883"/>
        <note>4Fe-4S-S-AdoMet</note>
    </ligand>
</feature>
<dbReference type="Proteomes" id="UP000528457">
    <property type="component" value="Unassembled WGS sequence"/>
</dbReference>
<evidence type="ECO:0000256" key="6">
    <source>
        <dbReference type="ARBA" id="ARBA00022490"/>
    </source>
</evidence>
<feature type="binding site" evidence="16">
    <location>
        <position position="173"/>
    </location>
    <ligand>
        <name>S-adenosyl-L-methionine</name>
        <dbReference type="ChEBI" id="CHEBI:59789"/>
        <label>2</label>
    </ligand>
</feature>
<comment type="catalytic activity">
    <reaction evidence="14 15">
        <text>coproporphyrinogen III + 2 S-adenosyl-L-methionine = protoporphyrinogen IX + 2 5'-deoxyadenosine + 2 L-methionine + 2 CO2</text>
        <dbReference type="Rhea" id="RHEA:15425"/>
        <dbReference type="ChEBI" id="CHEBI:16526"/>
        <dbReference type="ChEBI" id="CHEBI:17319"/>
        <dbReference type="ChEBI" id="CHEBI:57307"/>
        <dbReference type="ChEBI" id="CHEBI:57309"/>
        <dbReference type="ChEBI" id="CHEBI:57844"/>
        <dbReference type="ChEBI" id="CHEBI:59789"/>
        <dbReference type="EC" id="1.3.98.3"/>
    </reaction>
</comment>
<dbReference type="Pfam" id="PF04055">
    <property type="entry name" value="Radical_SAM"/>
    <property type="match status" value="1"/>
</dbReference>
<feature type="binding site" evidence="16">
    <location>
        <position position="185"/>
    </location>
    <ligand>
        <name>S-adenosyl-L-methionine</name>
        <dbReference type="ChEBI" id="CHEBI:59789"/>
        <label>2</label>
    </ligand>
</feature>
<dbReference type="PANTHER" id="PTHR13932:SF6">
    <property type="entry name" value="OXYGEN-INDEPENDENT COPROPORPHYRINOGEN III OXIDASE"/>
    <property type="match status" value="1"/>
</dbReference>
<feature type="binding site" evidence="17">
    <location>
        <position position="62"/>
    </location>
    <ligand>
        <name>[4Fe-4S] cluster</name>
        <dbReference type="ChEBI" id="CHEBI:49883"/>
        <note>4Fe-4S-S-AdoMet</note>
    </ligand>
</feature>
<dbReference type="EMBL" id="JACHHT010000002">
    <property type="protein sequence ID" value="MBB6522777.1"/>
    <property type="molecule type" value="Genomic_DNA"/>
</dbReference>
<dbReference type="UniPathway" id="UPA00251">
    <property type="reaction ID" value="UER00323"/>
</dbReference>
<proteinExistence type="inferred from homology"/>
<keyword evidence="7 15" id="KW-0949">S-adenosyl-L-methionine</keyword>
<sequence>MTDISWDESLIKRHDLAGPRYTSYPTAPQFHDEFGPQELKAAIDRSNEAARPLSLYMHIPFCDTICYYCGCNKIVTANKKRAQPYLDKLHQEISRVAQWVDSGRKVKQLHWGGGTPTYISHQQMRELMTHSQSLFEFSEDGEYSIELHPGTTNQETISLLKDIGFNRLSMGVQDFDPKVQTAVNRFNSVEEVQALVDQARQDDFDSISMDLIYGLPFQNCRTLAETLDKVIQLGPDRLSLFNYAHLPHLFKTQRQMDAEALPPAEEKLAMLHLAIDTLTRSGYQYIGMDHFAKPDDELCKAQYNGSLQRNFQGYATYGGCDMFAFGVSSISAIDNIFVQNHKDIPSYSKALEQERLPISKGLQLSQDDLLRQHIINRLICQFELDFNTIGQRFSIDFQSYFAKELLALQPLLEDGLLSQLDHNSLQVSPAGRLIIRRVCMVFDAYLPALQDQALIASSTQPRYSKII</sequence>
<evidence type="ECO:0000256" key="2">
    <source>
        <dbReference type="ARBA" id="ARBA00004785"/>
    </source>
</evidence>
<keyword evidence="12 15" id="KW-0627">Porphyrin biosynthesis</keyword>